<reference evidence="1 2" key="1">
    <citation type="submission" date="2016-12" db="EMBL/GenBank/DDBJ databases">
        <title>The whole genome sequencing and assembly of Lactobacillus amylophilus DSM 20533T strain.</title>
        <authorList>
            <person name="Lee Y.-J."/>
            <person name="Yi H."/>
            <person name="Bahn Y.-S."/>
            <person name="Kim J.F."/>
            <person name="Lee D.-W."/>
        </authorList>
    </citation>
    <scope>NUCLEOTIDE SEQUENCE [LARGE SCALE GENOMIC DNA]</scope>
    <source>
        <strain evidence="1 2">DSM 20533</strain>
    </source>
</reference>
<keyword evidence="2" id="KW-1185">Reference proteome</keyword>
<name>A0A1L6XAL2_9LACO</name>
<proteinExistence type="predicted"/>
<evidence type="ECO:0000313" key="1">
    <source>
        <dbReference type="EMBL" id="APT18021.1"/>
    </source>
</evidence>
<dbReference type="KEGG" id="lah:LA20533_01225"/>
<dbReference type="Proteomes" id="UP000185499">
    <property type="component" value="Chromosome"/>
</dbReference>
<dbReference type="AlphaFoldDB" id="A0A1L6XAL2"/>
<dbReference type="InterPro" id="IPR036166">
    <property type="entry name" value="YxeA-like_sf"/>
</dbReference>
<dbReference type="OrthoDB" id="2146259at2"/>
<dbReference type="Gene3D" id="2.40.50.480">
    <property type="match status" value="1"/>
</dbReference>
<dbReference type="InterPro" id="IPR006542">
    <property type="entry name" value="DUF1093"/>
</dbReference>
<accession>A0A1L6XAL2</accession>
<dbReference type="SUPFAM" id="SSF159121">
    <property type="entry name" value="BC4932-like"/>
    <property type="match status" value="1"/>
</dbReference>
<sequence length="125" mass="13741">MIAATVLLGTVLLTLSGCSYYNSTYKGSTAYAVVPEGVKTKSKNSDGSDYKKNGEQYYYYSYNFKWVLEDGTTKEVSWHSQESANPTMLEAGSYVKGEVSDKRVTKGPNAVSEGDIPAKVLEKLR</sequence>
<dbReference type="EMBL" id="CP018888">
    <property type="protein sequence ID" value="APT18021.1"/>
    <property type="molecule type" value="Genomic_DNA"/>
</dbReference>
<gene>
    <name evidence="1" type="ORF">LA20533_01225</name>
</gene>
<organism evidence="1 2">
    <name type="scientific">Amylolactobacillus amylophilus DSM 20533 = JCM 1125</name>
    <dbReference type="NCBI Taxonomy" id="1423721"/>
    <lineage>
        <taxon>Bacteria</taxon>
        <taxon>Bacillati</taxon>
        <taxon>Bacillota</taxon>
        <taxon>Bacilli</taxon>
        <taxon>Lactobacillales</taxon>
        <taxon>Lactobacillaceae</taxon>
        <taxon>Amylolactobacillus</taxon>
    </lineage>
</organism>
<evidence type="ECO:0008006" key="3">
    <source>
        <dbReference type="Google" id="ProtNLM"/>
    </source>
</evidence>
<dbReference type="Pfam" id="PF06486">
    <property type="entry name" value="DUF1093"/>
    <property type="match status" value="1"/>
</dbReference>
<protein>
    <recommendedName>
        <fullName evidence="3">DUF1093 domain-containing protein</fullName>
    </recommendedName>
</protein>
<evidence type="ECO:0000313" key="2">
    <source>
        <dbReference type="Proteomes" id="UP000185499"/>
    </source>
</evidence>